<organism evidence="3 4">
    <name type="scientific">Ectobacillus funiculus</name>
    <dbReference type="NCBI Taxonomy" id="137993"/>
    <lineage>
        <taxon>Bacteria</taxon>
        <taxon>Bacillati</taxon>
        <taxon>Bacillota</taxon>
        <taxon>Bacilli</taxon>
        <taxon>Bacillales</taxon>
        <taxon>Bacillaceae</taxon>
        <taxon>Ectobacillus</taxon>
    </lineage>
</organism>
<proteinExistence type="predicted"/>
<feature type="transmembrane region" description="Helical" evidence="1">
    <location>
        <begin position="20"/>
        <end position="39"/>
    </location>
</feature>
<feature type="transmembrane region" description="Helical" evidence="1">
    <location>
        <begin position="167"/>
        <end position="185"/>
    </location>
</feature>
<evidence type="ECO:0000256" key="1">
    <source>
        <dbReference type="SAM" id="Phobius"/>
    </source>
</evidence>
<feature type="transmembrane region" description="Helical" evidence="1">
    <location>
        <begin position="92"/>
        <end position="109"/>
    </location>
</feature>
<protein>
    <submittedName>
        <fullName evidence="3">Lysostaphin resistance A-like protein</fullName>
    </submittedName>
</protein>
<keyword evidence="1" id="KW-0472">Membrane</keyword>
<evidence type="ECO:0000313" key="4">
    <source>
        <dbReference type="Proteomes" id="UP001589609"/>
    </source>
</evidence>
<comment type="caution">
    <text evidence="3">The sequence shown here is derived from an EMBL/GenBank/DDBJ whole genome shotgun (WGS) entry which is preliminary data.</text>
</comment>
<dbReference type="EMBL" id="JBHMAF010000017">
    <property type="protein sequence ID" value="MFB9757743.1"/>
    <property type="molecule type" value="Genomic_DNA"/>
</dbReference>
<feature type="transmembrane region" description="Helical" evidence="1">
    <location>
        <begin position="145"/>
        <end position="161"/>
    </location>
</feature>
<sequence length="193" mass="22188">MKSQQEKIKNMSDRELRLNLYITQALILFACMILSYWLFDDAASFLAMWQWKPISIVLLGGGAAFVIIIMDYAAMRVFPESWFDDGGINERMFRGLSIPHLLGVTLLIGTCEELLFRGILQTHFGLIAASVMFAVLHVRYIKKPFLFCFVLIISIAFGYLFAYTGNLLVTIFSHFLVDFVMGLYLRRKNEDML</sequence>
<dbReference type="PROSITE" id="PS51257">
    <property type="entry name" value="PROKAR_LIPOPROTEIN"/>
    <property type="match status" value="1"/>
</dbReference>
<name>A0ABV5WAX2_9BACI</name>
<feature type="domain" description="CAAX prenyl protease 2/Lysostaphin resistance protein A-like" evidence="2">
    <location>
        <begin position="97"/>
        <end position="180"/>
    </location>
</feature>
<dbReference type="RefSeq" id="WP_379948015.1">
    <property type="nucleotide sequence ID" value="NZ_JAPCYI010000001.1"/>
</dbReference>
<dbReference type="Proteomes" id="UP001589609">
    <property type="component" value="Unassembled WGS sequence"/>
</dbReference>
<accession>A0ABV5WAX2</accession>
<dbReference type="Pfam" id="PF02517">
    <property type="entry name" value="Rce1-like"/>
    <property type="match status" value="1"/>
</dbReference>
<feature type="transmembrane region" description="Helical" evidence="1">
    <location>
        <begin position="51"/>
        <end position="72"/>
    </location>
</feature>
<keyword evidence="1" id="KW-1133">Transmembrane helix</keyword>
<reference evidence="3 4" key="1">
    <citation type="submission" date="2024-09" db="EMBL/GenBank/DDBJ databases">
        <authorList>
            <person name="Sun Q."/>
            <person name="Mori K."/>
        </authorList>
    </citation>
    <scope>NUCLEOTIDE SEQUENCE [LARGE SCALE GENOMIC DNA]</scope>
    <source>
        <strain evidence="3 4">JCM 11201</strain>
    </source>
</reference>
<feature type="transmembrane region" description="Helical" evidence="1">
    <location>
        <begin position="115"/>
        <end position="138"/>
    </location>
</feature>
<evidence type="ECO:0000259" key="2">
    <source>
        <dbReference type="Pfam" id="PF02517"/>
    </source>
</evidence>
<evidence type="ECO:0000313" key="3">
    <source>
        <dbReference type="EMBL" id="MFB9757743.1"/>
    </source>
</evidence>
<keyword evidence="4" id="KW-1185">Reference proteome</keyword>
<keyword evidence="1" id="KW-0812">Transmembrane</keyword>
<gene>
    <name evidence="3" type="ORF">ACFFMS_04195</name>
</gene>
<dbReference type="InterPro" id="IPR003675">
    <property type="entry name" value="Rce1/LyrA-like_dom"/>
</dbReference>